<sequence length="59" mass="6654">MIERGKRQVSLKDRLAAFARLNRNAAKKLPPGPEREALLEKARKADQALLDNSMKQRPG</sequence>
<protein>
    <recommendedName>
        <fullName evidence="3">Transcriptional regulator</fullName>
    </recommendedName>
</protein>
<evidence type="ECO:0000313" key="1">
    <source>
        <dbReference type="EMBL" id="MBR0798102.1"/>
    </source>
</evidence>
<dbReference type="EMBL" id="JAFCJH010000023">
    <property type="protein sequence ID" value="MBR0798102.1"/>
    <property type="molecule type" value="Genomic_DNA"/>
</dbReference>
<dbReference type="Proteomes" id="UP001315278">
    <property type="component" value="Unassembled WGS sequence"/>
</dbReference>
<accession>A0ABS5FMV1</accession>
<evidence type="ECO:0000313" key="2">
    <source>
        <dbReference type="Proteomes" id="UP001315278"/>
    </source>
</evidence>
<reference evidence="2" key="1">
    <citation type="journal article" date="2021" name="ISME J.">
        <title>Evolutionary origin and ecological implication of a unique nif island in free-living Bradyrhizobium lineages.</title>
        <authorList>
            <person name="Tao J."/>
        </authorList>
    </citation>
    <scope>NUCLEOTIDE SEQUENCE [LARGE SCALE GENOMIC DNA]</scope>
    <source>
        <strain evidence="2">SZCCT0434</strain>
    </source>
</reference>
<name>A0ABS5FMV1_9BRAD</name>
<evidence type="ECO:0008006" key="3">
    <source>
        <dbReference type="Google" id="ProtNLM"/>
    </source>
</evidence>
<gene>
    <name evidence="1" type="ORF">JQ615_22170</name>
</gene>
<organism evidence="1 2">
    <name type="scientific">Bradyrhizobium jicamae</name>
    <dbReference type="NCBI Taxonomy" id="280332"/>
    <lineage>
        <taxon>Bacteria</taxon>
        <taxon>Pseudomonadati</taxon>
        <taxon>Pseudomonadota</taxon>
        <taxon>Alphaproteobacteria</taxon>
        <taxon>Hyphomicrobiales</taxon>
        <taxon>Nitrobacteraceae</taxon>
        <taxon>Bradyrhizobium</taxon>
    </lineage>
</organism>
<comment type="caution">
    <text evidence="1">The sequence shown here is derived from an EMBL/GenBank/DDBJ whole genome shotgun (WGS) entry which is preliminary data.</text>
</comment>
<proteinExistence type="predicted"/>
<dbReference type="RefSeq" id="WP_212395160.1">
    <property type="nucleotide sequence ID" value="NZ_JAFCJH010000023.1"/>
</dbReference>
<keyword evidence="2" id="KW-1185">Reference proteome</keyword>